<organism evidence="1 2">
    <name type="scientific">Naganishia cerealis</name>
    <dbReference type="NCBI Taxonomy" id="610337"/>
    <lineage>
        <taxon>Eukaryota</taxon>
        <taxon>Fungi</taxon>
        <taxon>Dikarya</taxon>
        <taxon>Basidiomycota</taxon>
        <taxon>Agaricomycotina</taxon>
        <taxon>Tremellomycetes</taxon>
        <taxon>Filobasidiales</taxon>
        <taxon>Filobasidiaceae</taxon>
        <taxon>Naganishia</taxon>
    </lineage>
</organism>
<accession>A0ACC2VFW6</accession>
<proteinExistence type="predicted"/>
<dbReference type="Proteomes" id="UP001241377">
    <property type="component" value="Unassembled WGS sequence"/>
</dbReference>
<name>A0ACC2VFW6_9TREE</name>
<dbReference type="EMBL" id="JASBWR010000083">
    <property type="protein sequence ID" value="KAJ9097812.1"/>
    <property type="molecule type" value="Genomic_DNA"/>
</dbReference>
<gene>
    <name evidence="1" type="ORF">QFC19_006680</name>
</gene>
<evidence type="ECO:0000313" key="1">
    <source>
        <dbReference type="EMBL" id="KAJ9097812.1"/>
    </source>
</evidence>
<sequence>MTNSAVDILIVGAGPAGLFLAAQLAKINAFHASRVRTGEPVKRINYRIVDKAEHKVLVGHADGFQCRTVEVFQSLGIAHRVLHEGCEVAEVVFYNPDPEEDGGKGGLKETQRVIDTEPGTSFFRHYLLGQARIEQFLSDLMQDEDGTKVEQLMEPTSFEMANDVNSTEYPITVKLRHLAPSISNGSTKEDSKSGLYRSNLFATEATSSTGGSGTDDKATVDEEVVKAKYLVGCDGARSWLPTIRLKNVIHSAESGSILTVPRERGYVRFYVQLGRLEPGQRVNRSEVTIEKIIEKAQSIVKPYRLECADVEWYTCYEIGQRLCDTFDKQERVFIAGYVAHDIETAPNTGILTSIFPHFREYSDACHTHSPKAGQGMNTSMMDTYNLGWKLASVLHGTAQPSVLSTYQTERHAVANDLIEFDRKIAGLFSGKPATREEAGVSLDEFHALWKKMGKWTTGTAIEYSQSSVVTSAKQQDFGIRPDLATGILIGSHFENHPAICCGTAQDIQLQHQLISDGRWRIMLFPGDIRKTSVADRLQSVCKKLDGEGGIIRRYTRTGDIDSVIQILTVFATPRLDIEKLPLPEILKPKSSPYGVPAWDTIFADDKSHYTGNSNTYIGYGIKADRDIGCAVLVRPDQYVAGVWADTDIEKLGEY</sequence>
<keyword evidence="2" id="KW-1185">Reference proteome</keyword>
<evidence type="ECO:0000313" key="2">
    <source>
        <dbReference type="Proteomes" id="UP001241377"/>
    </source>
</evidence>
<reference evidence="1" key="1">
    <citation type="submission" date="2023-04" db="EMBL/GenBank/DDBJ databases">
        <title>Draft Genome sequencing of Naganishia species isolated from polar environments using Oxford Nanopore Technology.</title>
        <authorList>
            <person name="Leo P."/>
            <person name="Venkateswaran K."/>
        </authorList>
    </citation>
    <scope>NUCLEOTIDE SEQUENCE</scope>
    <source>
        <strain evidence="1">MNA-CCFEE 5261</strain>
    </source>
</reference>
<protein>
    <submittedName>
        <fullName evidence="1">Uncharacterized protein</fullName>
    </submittedName>
</protein>
<comment type="caution">
    <text evidence="1">The sequence shown here is derived from an EMBL/GenBank/DDBJ whole genome shotgun (WGS) entry which is preliminary data.</text>
</comment>